<keyword evidence="2" id="KW-1185">Reference proteome</keyword>
<dbReference type="OrthoDB" id="16851at2759"/>
<evidence type="ECO:0000313" key="1">
    <source>
        <dbReference type="EMBL" id="ETW84171.1"/>
    </source>
</evidence>
<dbReference type="GeneID" id="20668302"/>
<dbReference type="HOGENOM" id="CLU_046231_0_0_1"/>
<dbReference type="STRING" id="747525.W4KGH6"/>
<evidence type="ECO:0000313" key="2">
    <source>
        <dbReference type="Proteomes" id="UP000030671"/>
    </source>
</evidence>
<dbReference type="RefSeq" id="XP_009543871.1">
    <property type="nucleotide sequence ID" value="XM_009545576.1"/>
</dbReference>
<dbReference type="eggNOG" id="ENOG502S7FA">
    <property type="taxonomic scope" value="Eukaryota"/>
</dbReference>
<dbReference type="InParanoid" id="W4KGH6"/>
<sequence length="345" mass="37733">MSDSPISSSSSKDNIDARSAVAEEYEILEIEFYLFKAGSHEDAFTHGNEEQRVPGQWYFHRAPRRAAFVSSSRPDTASHSAAGGYRGGTRKGLDLTLGSQIPLGPPLTSRFFDKAAQSSSNSSKDIRGGVLLRSIRRSSDSRVISGPSLLVDELLQRTQSSNIAELVQTKWCGNISAFPLSPSSSPTAVQQALIYFKNMECEGPNFSTDGVHIFKSPRIGLDLSNPSTQLAVTDARIAFLSRPYRYFVHPHLLTSNGRAQTFLGIYEHLSASGHFDKNERGLIEEIGRLSGMKTVALVKYLESYRAGCASDNLKQFVGPRGKGASASPASYLRMMGCLHRFMPSV</sequence>
<dbReference type="EMBL" id="KI925456">
    <property type="protein sequence ID" value="ETW84171.1"/>
    <property type="molecule type" value="Genomic_DNA"/>
</dbReference>
<accession>W4KGH6</accession>
<protein>
    <submittedName>
        <fullName evidence="1">Uncharacterized protein</fullName>
    </submittedName>
</protein>
<name>W4KGH6_HETIT</name>
<reference evidence="1 2" key="1">
    <citation type="journal article" date="2012" name="New Phytol.">
        <title>Insight into trade-off between wood decay and parasitism from the genome of a fungal forest pathogen.</title>
        <authorList>
            <person name="Olson A."/>
            <person name="Aerts A."/>
            <person name="Asiegbu F."/>
            <person name="Belbahri L."/>
            <person name="Bouzid O."/>
            <person name="Broberg A."/>
            <person name="Canback B."/>
            <person name="Coutinho P.M."/>
            <person name="Cullen D."/>
            <person name="Dalman K."/>
            <person name="Deflorio G."/>
            <person name="van Diepen L.T."/>
            <person name="Dunand C."/>
            <person name="Duplessis S."/>
            <person name="Durling M."/>
            <person name="Gonthier P."/>
            <person name="Grimwood J."/>
            <person name="Fossdal C.G."/>
            <person name="Hansson D."/>
            <person name="Henrissat B."/>
            <person name="Hietala A."/>
            <person name="Himmelstrand K."/>
            <person name="Hoffmeister D."/>
            <person name="Hogberg N."/>
            <person name="James T.Y."/>
            <person name="Karlsson M."/>
            <person name="Kohler A."/>
            <person name="Kues U."/>
            <person name="Lee Y.H."/>
            <person name="Lin Y.C."/>
            <person name="Lind M."/>
            <person name="Lindquist E."/>
            <person name="Lombard V."/>
            <person name="Lucas S."/>
            <person name="Lunden K."/>
            <person name="Morin E."/>
            <person name="Murat C."/>
            <person name="Park J."/>
            <person name="Raffaello T."/>
            <person name="Rouze P."/>
            <person name="Salamov A."/>
            <person name="Schmutz J."/>
            <person name="Solheim H."/>
            <person name="Stahlberg J."/>
            <person name="Velez H."/>
            <person name="de Vries R.P."/>
            <person name="Wiebenga A."/>
            <person name="Woodward S."/>
            <person name="Yakovlev I."/>
            <person name="Garbelotto M."/>
            <person name="Martin F."/>
            <person name="Grigoriev I.V."/>
            <person name="Stenlid J."/>
        </authorList>
    </citation>
    <scope>NUCLEOTIDE SEQUENCE [LARGE SCALE GENOMIC DNA]</scope>
    <source>
        <strain evidence="1 2">TC 32-1</strain>
    </source>
</reference>
<dbReference type="AlphaFoldDB" id="W4KGH6"/>
<proteinExistence type="predicted"/>
<gene>
    <name evidence="1" type="ORF">HETIRDRAFT_170658</name>
</gene>
<organism evidence="1 2">
    <name type="scientific">Heterobasidion irregulare (strain TC 32-1)</name>
    <dbReference type="NCBI Taxonomy" id="747525"/>
    <lineage>
        <taxon>Eukaryota</taxon>
        <taxon>Fungi</taxon>
        <taxon>Dikarya</taxon>
        <taxon>Basidiomycota</taxon>
        <taxon>Agaricomycotina</taxon>
        <taxon>Agaricomycetes</taxon>
        <taxon>Russulales</taxon>
        <taxon>Bondarzewiaceae</taxon>
        <taxon>Heterobasidion</taxon>
        <taxon>Heterobasidion annosum species complex</taxon>
    </lineage>
</organism>
<dbReference type="KEGG" id="hir:HETIRDRAFT_170658"/>
<dbReference type="Proteomes" id="UP000030671">
    <property type="component" value="Unassembled WGS sequence"/>
</dbReference>